<dbReference type="NCBIfam" id="NF004776">
    <property type="entry name" value="PRK06116.1"/>
    <property type="match status" value="1"/>
</dbReference>
<feature type="binding site" evidence="11">
    <location>
        <position position="176"/>
    </location>
    <ligand>
        <name>FAD</name>
        <dbReference type="ChEBI" id="CHEBI:57692"/>
    </ligand>
</feature>
<evidence type="ECO:0000259" key="16">
    <source>
        <dbReference type="Pfam" id="PF07992"/>
    </source>
</evidence>
<evidence type="ECO:0000256" key="10">
    <source>
        <dbReference type="PIRSR" id="PIRSR000350-2"/>
    </source>
</evidence>
<keyword evidence="8 13" id="KW-0676">Redox-active center</keyword>
<dbReference type="Gene3D" id="3.50.50.60">
    <property type="entry name" value="FAD/NAD(P)-binding domain"/>
    <property type="match status" value="2"/>
</dbReference>
<dbReference type="InterPro" id="IPR023753">
    <property type="entry name" value="FAD/NAD-binding_dom"/>
</dbReference>
<dbReference type="PRINTS" id="PR00368">
    <property type="entry name" value="FADPNR"/>
</dbReference>
<keyword evidence="11" id="KW-0547">Nucleotide-binding</keyword>
<dbReference type="PANTHER" id="PTHR42737">
    <property type="entry name" value="GLUTATHIONE REDUCTASE"/>
    <property type="match status" value="1"/>
</dbReference>
<feature type="disulfide bond" description="Redox-active" evidence="12">
    <location>
        <begin position="102"/>
        <end position="107"/>
    </location>
</feature>
<dbReference type="SUPFAM" id="SSF55424">
    <property type="entry name" value="FAD/NAD-linked reductases, dimerisation (C-terminal) domain"/>
    <property type="match status" value="1"/>
</dbReference>
<dbReference type="Pfam" id="PF07992">
    <property type="entry name" value="Pyr_redox_2"/>
    <property type="match status" value="1"/>
</dbReference>
<evidence type="ECO:0000256" key="1">
    <source>
        <dbReference type="ARBA" id="ARBA00007532"/>
    </source>
</evidence>
<evidence type="ECO:0000256" key="5">
    <source>
        <dbReference type="ARBA" id="ARBA00022857"/>
    </source>
</evidence>
<dbReference type="FunFam" id="3.50.50.60:FF:000051">
    <property type="entry name" value="Glutathione reductase"/>
    <property type="match status" value="1"/>
</dbReference>
<dbReference type="InterPro" id="IPR016156">
    <property type="entry name" value="FAD/NAD-linked_Rdtase_dimer_sf"/>
</dbReference>
<dbReference type="GO" id="GO:0045454">
    <property type="term" value="P:cell redox homeostasis"/>
    <property type="evidence" value="ECO:0007669"/>
    <property type="project" value="InterPro"/>
</dbReference>
<evidence type="ECO:0000256" key="9">
    <source>
        <dbReference type="ARBA" id="ARBA00049142"/>
    </source>
</evidence>
<organism evidence="17">
    <name type="scientific">Micromonas pusilla</name>
    <name type="common">Picoplanktonic green alga</name>
    <name type="synonym">Chromulina pusilla</name>
    <dbReference type="NCBI Taxonomy" id="38833"/>
    <lineage>
        <taxon>Eukaryota</taxon>
        <taxon>Viridiplantae</taxon>
        <taxon>Chlorophyta</taxon>
        <taxon>Mamiellophyceae</taxon>
        <taxon>Mamiellales</taxon>
        <taxon>Mamiellaceae</taxon>
        <taxon>Micromonas</taxon>
    </lineage>
</organism>
<evidence type="ECO:0000256" key="3">
    <source>
        <dbReference type="ARBA" id="ARBA00022630"/>
    </source>
</evidence>
<dbReference type="GO" id="GO:0034599">
    <property type="term" value="P:cellular response to oxidative stress"/>
    <property type="evidence" value="ECO:0007669"/>
    <property type="project" value="TreeGrafter"/>
</dbReference>
<dbReference type="PROSITE" id="PS00076">
    <property type="entry name" value="PYRIDINE_REDOX_1"/>
    <property type="match status" value="1"/>
</dbReference>
<dbReference type="GO" id="GO:0004362">
    <property type="term" value="F:glutathione-disulfide reductase (NADPH) activity"/>
    <property type="evidence" value="ECO:0007669"/>
    <property type="project" value="UniProtKB-EC"/>
</dbReference>
<dbReference type="EMBL" id="HBEV01011865">
    <property type="protein sequence ID" value="CAD8591822.1"/>
    <property type="molecule type" value="Transcribed_RNA"/>
</dbReference>
<evidence type="ECO:0000256" key="6">
    <source>
        <dbReference type="ARBA" id="ARBA00023002"/>
    </source>
</evidence>
<dbReference type="Gene3D" id="3.30.390.30">
    <property type="match status" value="1"/>
</dbReference>
<keyword evidence="4 11" id="KW-0274">FAD</keyword>
<accession>A0A7S0PTG6</accession>
<evidence type="ECO:0000256" key="14">
    <source>
        <dbReference type="RuleBase" id="RU365040"/>
    </source>
</evidence>
<evidence type="ECO:0000256" key="4">
    <source>
        <dbReference type="ARBA" id="ARBA00022827"/>
    </source>
</evidence>
<dbReference type="NCBIfam" id="TIGR01424">
    <property type="entry name" value="gluta_reduc_2"/>
    <property type="match status" value="1"/>
</dbReference>
<evidence type="ECO:0000256" key="2">
    <source>
        <dbReference type="ARBA" id="ARBA00011738"/>
    </source>
</evidence>
<comment type="similarity">
    <text evidence="1 13">Belongs to the class-I pyridine nucleotide-disulfide oxidoreductase family.</text>
</comment>
<sequence length="535" mass="56645">MSISVARHGAAAFPIFSNAAKRNLRQLSASIPARHPRRHARAFSVKTRAEMEYDYDIFTIGGGSGGVRASRMSSQAGAKVGLVELPYSPISSATAGGLGGTCVIRGCVPKKLLVYGSAFESEFRDAVGFGWDHGDKMPEFSWERLIAAKNGEIERLNGIYGRLLDGAGVEKYEGAGRVTGPNSVEITDVDGNKKTITAKTILLAPGGRAWKPDIPGAELGITSDEALAFEHQPKRVVVIGGGYIAVEFAGIFQGLGSEVNIVYRADLPLRGFDQEVRETVATNLAARGTGVHAGANPVSVAKNDDGSLTLTLDNGTKIEADCVMWATGRVPNTDRPDLGLKEVGVELDSKGAVVVDEYSKTTVPSIYAVGDVTNRVNLTPVALMEGMAFKDTVVLGKPTKPDYENIPSAVFCQPPVATVGMTEEEAVAKGMTCDIYTSTFTPMKISLAGRVEKAFMKLIVDTATDKVVGAHMVGPDSAEIMQGIGIALKCGATKKQFDSTVGIHPSSAEEFVTMRTLTRTVGPKVAEKEAVGAKM</sequence>
<dbReference type="AlphaFoldDB" id="A0A7S0PTG6"/>
<dbReference type="PANTHER" id="PTHR42737:SF2">
    <property type="entry name" value="GLUTATHIONE REDUCTASE"/>
    <property type="match status" value="1"/>
</dbReference>
<dbReference type="InterPro" id="IPR012999">
    <property type="entry name" value="Pyr_OxRdtase_I_AS"/>
</dbReference>
<gene>
    <name evidence="17" type="ORF">MSP1404_LOCUS9226</name>
</gene>
<comment type="subunit">
    <text evidence="2">Homodimer.</text>
</comment>
<evidence type="ECO:0000256" key="13">
    <source>
        <dbReference type="RuleBase" id="RU003691"/>
    </source>
</evidence>
<dbReference type="InterPro" id="IPR001100">
    <property type="entry name" value="Pyr_nuc-diS_OxRdtase"/>
</dbReference>
<dbReference type="SUPFAM" id="SSF51905">
    <property type="entry name" value="FAD/NAD(P)-binding domain"/>
    <property type="match status" value="1"/>
</dbReference>
<protein>
    <recommendedName>
        <fullName evidence="14">Glutathione reductase</fullName>
        <shortName evidence="14">GRase</shortName>
        <ecNumber evidence="14">1.8.1.7</ecNumber>
    </recommendedName>
</protein>
<dbReference type="EC" id="1.8.1.7" evidence="14"/>
<dbReference type="GO" id="GO:0006749">
    <property type="term" value="P:glutathione metabolic process"/>
    <property type="evidence" value="ECO:0007669"/>
    <property type="project" value="InterPro"/>
</dbReference>
<evidence type="ECO:0000256" key="7">
    <source>
        <dbReference type="ARBA" id="ARBA00023157"/>
    </source>
</evidence>
<feature type="domain" description="FAD/NAD(P)-binding" evidence="16">
    <location>
        <begin position="55"/>
        <end position="386"/>
    </location>
</feature>
<dbReference type="GO" id="GO:0050660">
    <property type="term" value="F:flavin adenine dinucleotide binding"/>
    <property type="evidence" value="ECO:0007669"/>
    <property type="project" value="InterPro"/>
</dbReference>
<keyword evidence="6 13" id="KW-0560">Oxidoreductase</keyword>
<keyword evidence="3 13" id="KW-0285">Flavoprotein</keyword>
<feature type="binding site" evidence="11">
    <location>
        <begin position="240"/>
        <end position="247"/>
    </location>
    <ligand>
        <name>NAD(+)</name>
        <dbReference type="ChEBI" id="CHEBI:57540"/>
    </ligand>
</feature>
<feature type="binding site" evidence="11">
    <location>
        <position position="371"/>
    </location>
    <ligand>
        <name>FAD</name>
        <dbReference type="ChEBI" id="CHEBI:57692"/>
    </ligand>
</feature>
<dbReference type="InterPro" id="IPR006324">
    <property type="entry name" value="GSHR"/>
</dbReference>
<evidence type="ECO:0000259" key="15">
    <source>
        <dbReference type="Pfam" id="PF02852"/>
    </source>
</evidence>
<evidence type="ECO:0000256" key="8">
    <source>
        <dbReference type="ARBA" id="ARBA00023284"/>
    </source>
</evidence>
<feature type="binding site" evidence="11">
    <location>
        <position position="111"/>
    </location>
    <ligand>
        <name>FAD</name>
        <dbReference type="ChEBI" id="CHEBI:57692"/>
    </ligand>
</feature>
<dbReference type="InterPro" id="IPR004099">
    <property type="entry name" value="Pyr_nucl-diS_OxRdtase_dimer"/>
</dbReference>
<evidence type="ECO:0000256" key="12">
    <source>
        <dbReference type="PIRSR" id="PIRSR000350-4"/>
    </source>
</evidence>
<dbReference type="Pfam" id="PF02852">
    <property type="entry name" value="Pyr_redox_dim"/>
    <property type="match status" value="1"/>
</dbReference>
<feature type="binding site" evidence="11">
    <location>
        <position position="328"/>
    </location>
    <ligand>
        <name>NAD(+)</name>
        <dbReference type="ChEBI" id="CHEBI:57540"/>
    </ligand>
</feature>
<dbReference type="PIRSF" id="PIRSF000350">
    <property type="entry name" value="Mercury_reductase_MerA"/>
    <property type="match status" value="1"/>
</dbReference>
<dbReference type="GO" id="GO:0050661">
    <property type="term" value="F:NADP binding"/>
    <property type="evidence" value="ECO:0007669"/>
    <property type="project" value="InterPro"/>
</dbReference>
<dbReference type="PRINTS" id="PR00411">
    <property type="entry name" value="PNDRDTASEI"/>
</dbReference>
<keyword evidence="11" id="KW-0520">NAD</keyword>
<evidence type="ECO:0000256" key="11">
    <source>
        <dbReference type="PIRSR" id="PIRSR000350-3"/>
    </source>
</evidence>
<keyword evidence="5 14" id="KW-0521">NADP</keyword>
<name>A0A7S0PTG6_MICPS</name>
<evidence type="ECO:0000313" key="17">
    <source>
        <dbReference type="EMBL" id="CAD8591822.1"/>
    </source>
</evidence>
<dbReference type="InterPro" id="IPR036188">
    <property type="entry name" value="FAD/NAD-bd_sf"/>
</dbReference>
<dbReference type="GO" id="GO:0005739">
    <property type="term" value="C:mitochondrion"/>
    <property type="evidence" value="ECO:0007669"/>
    <property type="project" value="TreeGrafter"/>
</dbReference>
<keyword evidence="7" id="KW-1015">Disulfide bond</keyword>
<comment type="cofactor">
    <cofactor evidence="11">
        <name>FAD</name>
        <dbReference type="ChEBI" id="CHEBI:57692"/>
    </cofactor>
    <text evidence="11">Binds 1 FAD per subunit.</text>
</comment>
<dbReference type="InterPro" id="IPR046952">
    <property type="entry name" value="GSHR/TRXR-like"/>
</dbReference>
<reference evidence="17" key="1">
    <citation type="submission" date="2021-01" db="EMBL/GenBank/DDBJ databases">
        <authorList>
            <person name="Corre E."/>
            <person name="Pelletier E."/>
            <person name="Niang G."/>
            <person name="Scheremetjew M."/>
            <person name="Finn R."/>
            <person name="Kale V."/>
            <person name="Holt S."/>
            <person name="Cochrane G."/>
            <person name="Meng A."/>
            <person name="Brown T."/>
            <person name="Cohen L."/>
        </authorList>
    </citation>
    <scope>NUCLEOTIDE SEQUENCE</scope>
    <source>
        <strain evidence="17">CCMP494</strain>
    </source>
</reference>
<dbReference type="GO" id="GO:0005829">
    <property type="term" value="C:cytosol"/>
    <property type="evidence" value="ECO:0007669"/>
    <property type="project" value="TreeGrafter"/>
</dbReference>
<comment type="catalytic activity">
    <reaction evidence="9 14">
        <text>2 glutathione + NADP(+) = glutathione disulfide + NADPH + H(+)</text>
        <dbReference type="Rhea" id="RHEA:11740"/>
        <dbReference type="ChEBI" id="CHEBI:15378"/>
        <dbReference type="ChEBI" id="CHEBI:57783"/>
        <dbReference type="ChEBI" id="CHEBI:57925"/>
        <dbReference type="ChEBI" id="CHEBI:58297"/>
        <dbReference type="ChEBI" id="CHEBI:58349"/>
        <dbReference type="EC" id="1.8.1.7"/>
    </reaction>
</comment>
<proteinExistence type="inferred from homology"/>
<comment type="function">
    <text evidence="14">Catalyzes the reduction of glutathione disulfide (GSSG) to reduced glutathione (GSH).</text>
</comment>
<feature type="active site" description="Proton acceptor" evidence="10">
    <location>
        <position position="504"/>
    </location>
</feature>
<feature type="domain" description="Pyridine nucleotide-disulphide oxidoreductase dimerisation" evidence="15">
    <location>
        <begin position="406"/>
        <end position="514"/>
    </location>
</feature>